<feature type="domain" description="Peptidase S12 Pab87-related C-terminal" evidence="3">
    <location>
        <begin position="365"/>
        <end position="440"/>
    </location>
</feature>
<feature type="domain" description="Beta-lactamase-related" evidence="2">
    <location>
        <begin position="25"/>
        <end position="335"/>
    </location>
</feature>
<dbReference type="InterPro" id="IPR001466">
    <property type="entry name" value="Beta-lactam-related"/>
</dbReference>
<evidence type="ECO:0000313" key="5">
    <source>
        <dbReference type="Proteomes" id="UP000183471"/>
    </source>
</evidence>
<comment type="similarity">
    <text evidence="1">Belongs to the beta-lactamase family.</text>
</comment>
<dbReference type="Gene3D" id="3.40.710.10">
    <property type="entry name" value="DD-peptidase/beta-lactamase superfamily"/>
    <property type="match status" value="1"/>
</dbReference>
<dbReference type="Proteomes" id="UP000183471">
    <property type="component" value="Unassembled WGS sequence"/>
</dbReference>
<comment type="caution">
    <text evidence="4">The sequence shown here is derived from an EMBL/GenBank/DDBJ whole genome shotgun (WGS) entry which is preliminary data.</text>
</comment>
<dbReference type="InterPro" id="IPR021860">
    <property type="entry name" value="Peptidase_S12_Pab87-rel_C"/>
</dbReference>
<dbReference type="EMBL" id="FNKY01000001">
    <property type="protein sequence ID" value="SDQ79175.1"/>
    <property type="molecule type" value="Genomic_DNA"/>
</dbReference>
<dbReference type="PANTHER" id="PTHR22935">
    <property type="entry name" value="PENICILLIN-BINDING PROTEIN"/>
    <property type="match status" value="1"/>
</dbReference>
<dbReference type="PANTHER" id="PTHR22935:SF95">
    <property type="entry name" value="BETA-LACTAMASE-LIKE 1-RELATED"/>
    <property type="match status" value="1"/>
</dbReference>
<dbReference type="SUPFAM" id="SSF56601">
    <property type="entry name" value="beta-lactamase/transpeptidase-like"/>
    <property type="match status" value="1"/>
</dbReference>
<keyword evidence="5" id="KW-1185">Reference proteome</keyword>
<reference evidence="4 5" key="1">
    <citation type="submission" date="2016-10" db="EMBL/GenBank/DDBJ databases">
        <authorList>
            <person name="Varghese N."/>
            <person name="Submissions S."/>
        </authorList>
    </citation>
    <scope>NUCLEOTIDE SEQUENCE [LARGE SCALE GENOMIC DNA]</scope>
    <source>
        <strain evidence="4 5">Nl1</strain>
    </source>
</reference>
<dbReference type="InterPro" id="IPR051478">
    <property type="entry name" value="Beta-lactamase-like_AB/R"/>
</dbReference>
<name>A0ABY0TGD3_9PROT</name>
<evidence type="ECO:0000259" key="3">
    <source>
        <dbReference type="Pfam" id="PF11954"/>
    </source>
</evidence>
<accession>A0ABY0TGD3</accession>
<organism evidence="4 5">
    <name type="scientific">Nitrosospira multiformis</name>
    <dbReference type="NCBI Taxonomy" id="1231"/>
    <lineage>
        <taxon>Bacteria</taxon>
        <taxon>Pseudomonadati</taxon>
        <taxon>Pseudomonadota</taxon>
        <taxon>Betaproteobacteria</taxon>
        <taxon>Nitrosomonadales</taxon>
        <taxon>Nitrosomonadaceae</taxon>
        <taxon>Nitrosospira</taxon>
    </lineage>
</organism>
<sequence length="451" mass="49476">MAVTASVQSSSDFRFPADSEIRRIISERIENRKQRVGIVVGLVGPEGRRIVARGHSGKDSPRFVDANTVFEIGSVTKIFTAMLLADMTQRSEAELADPIAKHLPEEMVVPQRGGKEITLADLATHTSGLPRIPDNFSPAADPVNIYADYSIEQLYQFLSNHQLTRDIGAQWAYSNLGYALLAQALTWRAGADYETLVRNRIFTPLGMKSTAIILSPEMKARLAAGHNLASEAVPNWDLTTFAGAGGLRSTANDLLTFLEMALGIKQTPLAPALDATLAVRRPTGMHSEWGLGWGIMKSGEDEMIWHNGVTGGYTSFIGFLMKEKVGVVVLSNTSAAGVENVGYHLLNPEIPLSPPPKQHIAMAIDPCLYDGYVGRYHWQEDFILTVTREGDHLFVQATGYEKVEFFPEGERDFFSKGVDAQITFEVDDGGRAESLVLHLDGQRMPASRISE</sequence>
<dbReference type="Pfam" id="PF11954">
    <property type="entry name" value="DUF3471"/>
    <property type="match status" value="1"/>
</dbReference>
<evidence type="ECO:0000256" key="1">
    <source>
        <dbReference type="ARBA" id="ARBA00038473"/>
    </source>
</evidence>
<protein>
    <submittedName>
        <fullName evidence="4">CubicO group peptidase, beta-lactamase class C family</fullName>
    </submittedName>
</protein>
<evidence type="ECO:0000259" key="2">
    <source>
        <dbReference type="Pfam" id="PF00144"/>
    </source>
</evidence>
<proteinExistence type="inferred from homology"/>
<gene>
    <name evidence="4" type="ORF">SAMN05216402_2301</name>
</gene>
<evidence type="ECO:0000313" key="4">
    <source>
        <dbReference type="EMBL" id="SDQ79175.1"/>
    </source>
</evidence>
<dbReference type="Pfam" id="PF00144">
    <property type="entry name" value="Beta-lactamase"/>
    <property type="match status" value="1"/>
</dbReference>
<dbReference type="InterPro" id="IPR012338">
    <property type="entry name" value="Beta-lactam/transpept-like"/>
</dbReference>